<evidence type="ECO:0000259" key="1">
    <source>
        <dbReference type="Pfam" id="PF13391"/>
    </source>
</evidence>
<accession>A0AAD4LN94</accession>
<dbReference type="EMBL" id="JAKELL010000014">
    <property type="protein sequence ID" value="KAH8994530.1"/>
    <property type="molecule type" value="Genomic_DNA"/>
</dbReference>
<sequence>MDQPALLHAILENIAMQHTCWNRGDEYIQRVVRDRSSCYHRGSLPQISGIDDVQNGVLLAKSVHSMLAQGAVAFLRTPNYGLDPTDIPRVDLGQARTDHITLQQLKVPEDYSPATAAALEAMANTVPVPAFTFFAVGSNLDALFQGTSNESGTSEQGTGNSLPPHIILDYMYGVAAYKQWGRQGGTTPE</sequence>
<dbReference type="Pfam" id="PF13391">
    <property type="entry name" value="HNH_2"/>
    <property type="match status" value="1"/>
</dbReference>
<comment type="caution">
    <text evidence="2">The sequence shown here is derived from an EMBL/GenBank/DDBJ whole genome shotgun (WGS) entry which is preliminary data.</text>
</comment>
<organism evidence="2 3">
    <name type="scientific">Lactarius akahatsu</name>
    <dbReference type="NCBI Taxonomy" id="416441"/>
    <lineage>
        <taxon>Eukaryota</taxon>
        <taxon>Fungi</taxon>
        <taxon>Dikarya</taxon>
        <taxon>Basidiomycota</taxon>
        <taxon>Agaricomycotina</taxon>
        <taxon>Agaricomycetes</taxon>
        <taxon>Russulales</taxon>
        <taxon>Russulaceae</taxon>
        <taxon>Lactarius</taxon>
    </lineage>
</organism>
<dbReference type="InterPro" id="IPR003615">
    <property type="entry name" value="HNH_nuc"/>
</dbReference>
<feature type="domain" description="HNH nuclease" evidence="1">
    <location>
        <begin position="45"/>
        <end position="74"/>
    </location>
</feature>
<gene>
    <name evidence="2" type="ORF">EDB92DRAFT_287366</name>
</gene>
<dbReference type="AlphaFoldDB" id="A0AAD4LN94"/>
<dbReference type="Proteomes" id="UP001201163">
    <property type="component" value="Unassembled WGS sequence"/>
</dbReference>
<protein>
    <recommendedName>
        <fullName evidence="1">HNH nuclease domain-containing protein</fullName>
    </recommendedName>
</protein>
<evidence type="ECO:0000313" key="2">
    <source>
        <dbReference type="EMBL" id="KAH8994530.1"/>
    </source>
</evidence>
<proteinExistence type="predicted"/>
<keyword evidence="3" id="KW-1185">Reference proteome</keyword>
<reference evidence="2" key="1">
    <citation type="submission" date="2022-01" db="EMBL/GenBank/DDBJ databases">
        <title>Comparative genomics reveals a dynamic genome evolution in the ectomycorrhizal milk-cap (Lactarius) mushrooms.</title>
        <authorList>
            <consortium name="DOE Joint Genome Institute"/>
            <person name="Lebreton A."/>
            <person name="Tang N."/>
            <person name="Kuo A."/>
            <person name="LaButti K."/>
            <person name="Drula E."/>
            <person name="Barry K."/>
            <person name="Clum A."/>
            <person name="Lipzen A."/>
            <person name="Mousain D."/>
            <person name="Ng V."/>
            <person name="Wang R."/>
            <person name="Wang X."/>
            <person name="Dai Y."/>
            <person name="Henrissat B."/>
            <person name="Grigoriev I.V."/>
            <person name="Guerin-Laguette A."/>
            <person name="Yu F."/>
            <person name="Martin F.M."/>
        </authorList>
    </citation>
    <scope>NUCLEOTIDE SEQUENCE</scope>
    <source>
        <strain evidence="2">QP</strain>
    </source>
</reference>
<evidence type="ECO:0000313" key="3">
    <source>
        <dbReference type="Proteomes" id="UP001201163"/>
    </source>
</evidence>
<name>A0AAD4LN94_9AGAM</name>